<dbReference type="EC" id="3.4.-.-" evidence="10"/>
<feature type="chain" id="PRO_5045456380" evidence="8">
    <location>
        <begin position="28"/>
        <end position="306"/>
    </location>
</feature>
<keyword evidence="11" id="KW-1185">Reference proteome</keyword>
<dbReference type="SUPFAM" id="SSF56601">
    <property type="entry name" value="beta-lactamase/transpeptidase-like"/>
    <property type="match status" value="1"/>
</dbReference>
<protein>
    <submittedName>
        <fullName evidence="10">D-alanyl-D-alanine carboxypeptidase family protein</fullName>
        <ecNumber evidence="10">3.4.-.-</ecNumber>
    </submittedName>
</protein>
<name>A0ABV9CUE8_9ACTN</name>
<sequence length="306" mass="31814">MRERNVITGICGAVFALVTGLSSPALAQSATATAHTAPATTATAQAAIAQAGVARPQPEVYGRASYLLDASTGKALLDDNAGDRLPIASLTKVMTAYVVLREARLTDTVQITRADESYADDHGGTSADLRPGDRVPVGELLYGLLLPSGADAAHALARTYGPGVDGFVAKMNATARRLGLRDTLYVNADGLPMPGGDGYSTAQDQARLAAAALRDATFTKVTSTESHSVGETAQHRAYTWTNTNHLLGEPGVLGVKTGFTNAAGYCLTFAADRDGRRLVGVILGEDVSSRRFSTAESLLDWGSSAS</sequence>
<dbReference type="PRINTS" id="PR00725">
    <property type="entry name" value="DADACBPTASE1"/>
</dbReference>
<dbReference type="GO" id="GO:0004180">
    <property type="term" value="F:carboxypeptidase activity"/>
    <property type="evidence" value="ECO:0007669"/>
    <property type="project" value="UniProtKB-KW"/>
</dbReference>
<gene>
    <name evidence="10" type="ORF">ACFO60_37285</name>
</gene>
<keyword evidence="2 8" id="KW-0732">Signal</keyword>
<accession>A0ABV9CUE8</accession>
<dbReference type="InterPro" id="IPR018044">
    <property type="entry name" value="Peptidase_S11"/>
</dbReference>
<keyword evidence="10" id="KW-0121">Carboxypeptidase</keyword>
<dbReference type="Proteomes" id="UP001596004">
    <property type="component" value="Unassembled WGS sequence"/>
</dbReference>
<comment type="caution">
    <text evidence="10">The sequence shown here is derived from an EMBL/GenBank/DDBJ whole genome shotgun (WGS) entry which is preliminary data.</text>
</comment>
<dbReference type="PANTHER" id="PTHR21581:SF33">
    <property type="entry name" value="D-ALANYL-D-ALANINE CARBOXYPEPTIDASE DACB"/>
    <property type="match status" value="1"/>
</dbReference>
<evidence type="ECO:0000256" key="1">
    <source>
        <dbReference type="ARBA" id="ARBA00007164"/>
    </source>
</evidence>
<dbReference type="RefSeq" id="WP_380850942.1">
    <property type="nucleotide sequence ID" value="NZ_JBHSFP010000046.1"/>
</dbReference>
<evidence type="ECO:0000256" key="7">
    <source>
        <dbReference type="RuleBase" id="RU004016"/>
    </source>
</evidence>
<evidence type="ECO:0000256" key="3">
    <source>
        <dbReference type="ARBA" id="ARBA00022801"/>
    </source>
</evidence>
<feature type="signal peptide" evidence="8">
    <location>
        <begin position="1"/>
        <end position="27"/>
    </location>
</feature>
<keyword evidence="4" id="KW-0133">Cell shape</keyword>
<organism evidence="10 11">
    <name type="scientific">Sphaerisporangium dianthi</name>
    <dbReference type="NCBI Taxonomy" id="1436120"/>
    <lineage>
        <taxon>Bacteria</taxon>
        <taxon>Bacillati</taxon>
        <taxon>Actinomycetota</taxon>
        <taxon>Actinomycetes</taxon>
        <taxon>Streptosporangiales</taxon>
        <taxon>Streptosporangiaceae</taxon>
        <taxon>Sphaerisporangium</taxon>
    </lineage>
</organism>
<evidence type="ECO:0000256" key="6">
    <source>
        <dbReference type="ARBA" id="ARBA00023316"/>
    </source>
</evidence>
<dbReference type="PANTHER" id="PTHR21581">
    <property type="entry name" value="D-ALANYL-D-ALANINE CARBOXYPEPTIDASE"/>
    <property type="match status" value="1"/>
</dbReference>
<keyword evidence="5" id="KW-0573">Peptidoglycan synthesis</keyword>
<evidence type="ECO:0000259" key="9">
    <source>
        <dbReference type="Pfam" id="PF00768"/>
    </source>
</evidence>
<evidence type="ECO:0000313" key="10">
    <source>
        <dbReference type="EMBL" id="MFC4536455.1"/>
    </source>
</evidence>
<keyword evidence="3 10" id="KW-0378">Hydrolase</keyword>
<evidence type="ECO:0000256" key="2">
    <source>
        <dbReference type="ARBA" id="ARBA00022729"/>
    </source>
</evidence>
<feature type="domain" description="Peptidase S11 D-alanyl-D-alanine carboxypeptidase A N-terminal" evidence="9">
    <location>
        <begin position="56"/>
        <end position="286"/>
    </location>
</feature>
<dbReference type="InterPro" id="IPR012338">
    <property type="entry name" value="Beta-lactam/transpept-like"/>
</dbReference>
<proteinExistence type="inferred from homology"/>
<keyword evidence="10" id="KW-0645">Protease</keyword>
<dbReference type="InterPro" id="IPR001967">
    <property type="entry name" value="Peptidase_S11_N"/>
</dbReference>
<comment type="similarity">
    <text evidence="1 7">Belongs to the peptidase S11 family.</text>
</comment>
<keyword evidence="6" id="KW-0961">Cell wall biogenesis/degradation</keyword>
<reference evidence="11" key="1">
    <citation type="journal article" date="2019" name="Int. J. Syst. Evol. Microbiol.">
        <title>The Global Catalogue of Microorganisms (GCM) 10K type strain sequencing project: providing services to taxonomists for standard genome sequencing and annotation.</title>
        <authorList>
            <consortium name="The Broad Institute Genomics Platform"/>
            <consortium name="The Broad Institute Genome Sequencing Center for Infectious Disease"/>
            <person name="Wu L."/>
            <person name="Ma J."/>
        </authorList>
    </citation>
    <scope>NUCLEOTIDE SEQUENCE [LARGE SCALE GENOMIC DNA]</scope>
    <source>
        <strain evidence="11">CGMCC 4.7132</strain>
    </source>
</reference>
<evidence type="ECO:0000256" key="8">
    <source>
        <dbReference type="SAM" id="SignalP"/>
    </source>
</evidence>
<evidence type="ECO:0000256" key="5">
    <source>
        <dbReference type="ARBA" id="ARBA00022984"/>
    </source>
</evidence>
<dbReference type="Pfam" id="PF00768">
    <property type="entry name" value="Peptidase_S11"/>
    <property type="match status" value="1"/>
</dbReference>
<evidence type="ECO:0000256" key="4">
    <source>
        <dbReference type="ARBA" id="ARBA00022960"/>
    </source>
</evidence>
<evidence type="ECO:0000313" key="11">
    <source>
        <dbReference type="Proteomes" id="UP001596004"/>
    </source>
</evidence>
<dbReference type="EMBL" id="JBHSFP010000046">
    <property type="protein sequence ID" value="MFC4536455.1"/>
    <property type="molecule type" value="Genomic_DNA"/>
</dbReference>
<dbReference type="Gene3D" id="3.40.710.10">
    <property type="entry name" value="DD-peptidase/beta-lactamase superfamily"/>
    <property type="match status" value="1"/>
</dbReference>